<organism evidence="2 3">
    <name type="scientific">Prochlorococcus marinus XMU1408</name>
    <dbReference type="NCBI Taxonomy" id="2213228"/>
    <lineage>
        <taxon>Bacteria</taxon>
        <taxon>Bacillati</taxon>
        <taxon>Cyanobacteriota</taxon>
        <taxon>Cyanophyceae</taxon>
        <taxon>Synechococcales</taxon>
        <taxon>Prochlorococcaceae</taxon>
        <taxon>Prochlorococcus</taxon>
    </lineage>
</organism>
<name>A0A318QWG1_PROMR</name>
<reference evidence="2 3" key="1">
    <citation type="journal article" date="2018" name="Appl. Environ. Microbiol.">
        <title>Genome rearrangement shapes Prochlorococcus ecological adaptation.</title>
        <authorList>
            <person name="Yan W."/>
            <person name="Wei S."/>
            <person name="Wang Q."/>
            <person name="Xiao X."/>
            <person name="Zeng Q."/>
            <person name="Jiao N."/>
            <person name="Zhang R."/>
        </authorList>
    </citation>
    <scope>NUCLEOTIDE SEQUENCE [LARGE SCALE GENOMIC DNA]</scope>
    <source>
        <strain evidence="2 3">XMU1408</strain>
    </source>
</reference>
<sequence>MTEREIDPKQTKAEINTFPVPFALRENQGNLTIKTNTAKQTSKEQIINQAFKFHSQGNISEAAKLYQYLINQGFKDQGVFSNYGVLLKDLGKSQEAELSTRKAIELNPNFAQAHYNLGNILRDLGKSQEAELSYRKAIEIKPDYANAHSNLGLILKDLGRLEKAEASQRKAIELNPDFAEAHGNLGIMLLEKGEYDLSLKYFSECAQLLRLQKNQESNLAKFKTISKAKIDHDIEQFEYLASKGYETKKFFDLATLYKKVAAEINWPSETQLITLKNKHQRLLKDSYNRLIHRIKAPRLEKEVINNSLNIEEITNNYFDHEFGLTYIDNLLSTTALESLRKFLLGTTIWFDIKSGGYLGAYLKEGLANPLIIQIGEELRKKLPKIFKNHPIKQIWAYKYDSRTKNENSLLRGIKVHADQAAINVNFWITPKEANLNSDSGGLIVYDVEAPHDWDFKFYNTSYDKTKIREELKKSKGNTQVIPYNENRAVIFNSNLFHETDNYEFKEGYENRRINVTILFGDRRNK</sequence>
<dbReference type="Gene3D" id="1.25.40.10">
    <property type="entry name" value="Tetratricopeptide repeat domain"/>
    <property type="match status" value="3"/>
</dbReference>
<comment type="caution">
    <text evidence="2">The sequence shown here is derived from an EMBL/GenBank/DDBJ whole genome shotgun (WGS) entry which is preliminary data.</text>
</comment>
<accession>A0A318QWG1</accession>
<dbReference type="PROSITE" id="PS50293">
    <property type="entry name" value="TPR_REGION"/>
    <property type="match status" value="2"/>
</dbReference>
<dbReference type="PROSITE" id="PS50005">
    <property type="entry name" value="TPR"/>
    <property type="match status" value="3"/>
</dbReference>
<dbReference type="SUPFAM" id="SSF48452">
    <property type="entry name" value="TPR-like"/>
    <property type="match status" value="1"/>
</dbReference>
<dbReference type="PANTHER" id="PTHR44216:SF3">
    <property type="entry name" value="PROTEIN O-MANNOSYL-TRANSFERASE TMTC2"/>
    <property type="match status" value="1"/>
</dbReference>
<dbReference type="InterPro" id="IPR011990">
    <property type="entry name" value="TPR-like_helical_dom_sf"/>
</dbReference>
<dbReference type="Pfam" id="PF13181">
    <property type="entry name" value="TPR_8"/>
    <property type="match status" value="1"/>
</dbReference>
<dbReference type="InterPro" id="IPR052384">
    <property type="entry name" value="TMTC_O-mannosyltransferase"/>
</dbReference>
<dbReference type="Pfam" id="PF13414">
    <property type="entry name" value="TPR_11"/>
    <property type="match status" value="1"/>
</dbReference>
<protein>
    <submittedName>
        <fullName evidence="2">Uncharacterized protein</fullName>
    </submittedName>
</protein>
<feature type="repeat" description="TPR" evidence="1">
    <location>
        <begin position="111"/>
        <end position="144"/>
    </location>
</feature>
<proteinExistence type="predicted"/>
<evidence type="ECO:0000313" key="3">
    <source>
        <dbReference type="Proteomes" id="UP000247807"/>
    </source>
</evidence>
<feature type="repeat" description="TPR" evidence="1">
    <location>
        <begin position="77"/>
        <end position="110"/>
    </location>
</feature>
<dbReference type="RefSeq" id="WP_158466992.1">
    <property type="nucleotide sequence ID" value="NZ_QJUE01000005.1"/>
</dbReference>
<dbReference type="Pfam" id="PF13431">
    <property type="entry name" value="TPR_17"/>
    <property type="match status" value="1"/>
</dbReference>
<feature type="repeat" description="TPR" evidence="1">
    <location>
        <begin position="145"/>
        <end position="178"/>
    </location>
</feature>
<dbReference type="OrthoDB" id="528536at2"/>
<gene>
    <name evidence="2" type="ORF">DNJ73_06990</name>
</gene>
<evidence type="ECO:0000256" key="1">
    <source>
        <dbReference type="PROSITE-ProRule" id="PRU00339"/>
    </source>
</evidence>
<dbReference type="SMART" id="SM00028">
    <property type="entry name" value="TPR"/>
    <property type="match status" value="4"/>
</dbReference>
<dbReference type="AlphaFoldDB" id="A0A318QWG1"/>
<dbReference type="EMBL" id="QJUE01000005">
    <property type="protein sequence ID" value="PYE01166.1"/>
    <property type="molecule type" value="Genomic_DNA"/>
</dbReference>
<dbReference type="GO" id="GO:0035269">
    <property type="term" value="P:protein O-linked glycosylation via mannose"/>
    <property type="evidence" value="ECO:0007669"/>
    <property type="project" value="TreeGrafter"/>
</dbReference>
<evidence type="ECO:0000313" key="2">
    <source>
        <dbReference type="EMBL" id="PYE01166.1"/>
    </source>
</evidence>
<dbReference type="PANTHER" id="PTHR44216">
    <property type="entry name" value="PROTEIN O-MANNOSYL-TRANSFERASE TMTC2"/>
    <property type="match status" value="1"/>
</dbReference>
<dbReference type="InterPro" id="IPR019734">
    <property type="entry name" value="TPR_rpt"/>
</dbReference>
<dbReference type="GO" id="GO:0000030">
    <property type="term" value="F:mannosyltransferase activity"/>
    <property type="evidence" value="ECO:0007669"/>
    <property type="project" value="TreeGrafter"/>
</dbReference>
<keyword evidence="1" id="KW-0802">TPR repeat</keyword>
<dbReference type="Proteomes" id="UP000247807">
    <property type="component" value="Unassembled WGS sequence"/>
</dbReference>